<evidence type="ECO:0000313" key="7">
    <source>
        <dbReference type="EMBL" id="MEE6701592.1"/>
    </source>
</evidence>
<reference evidence="7 8" key="1">
    <citation type="submission" date="2023-02" db="EMBL/GenBank/DDBJ databases">
        <title>The predominant lactic acid bacteria and yeasts involved in the spontaneous fermentation of millet during the production of the traditional porridge Hausa koko in Ghana.</title>
        <authorList>
            <person name="Atter A."/>
            <person name="Diaz M."/>
        </authorList>
    </citation>
    <scope>NUCLEOTIDE SEQUENCE [LARGE SCALE GENOMIC DNA]</scope>
    <source>
        <strain evidence="7 8">FI11552</strain>
    </source>
</reference>
<dbReference type="Proteomes" id="UP001335665">
    <property type="component" value="Unassembled WGS sequence"/>
</dbReference>
<evidence type="ECO:0000256" key="1">
    <source>
        <dbReference type="ARBA" id="ARBA00004240"/>
    </source>
</evidence>
<gene>
    <name evidence="7" type="ORF">PS396_07250</name>
</gene>
<comment type="subcellular location">
    <subcellularLocation>
        <location evidence="1">Endoplasmic reticulum</location>
    </subcellularLocation>
</comment>
<dbReference type="InterPro" id="IPR007235">
    <property type="entry name" value="Glyco_trans_28_C"/>
</dbReference>
<dbReference type="PANTHER" id="PTHR12867">
    <property type="entry name" value="GLYCOSYL TRANSFERASE-RELATED"/>
    <property type="match status" value="1"/>
</dbReference>
<dbReference type="EMBL" id="JAQSFA010000018">
    <property type="protein sequence ID" value="MEE6701592.1"/>
    <property type="molecule type" value="Genomic_DNA"/>
</dbReference>
<feature type="domain" description="Glycosyl transferase family 28 C-terminal" evidence="6">
    <location>
        <begin position="1"/>
        <end position="138"/>
    </location>
</feature>
<evidence type="ECO:0000256" key="2">
    <source>
        <dbReference type="ARBA" id="ARBA00006962"/>
    </source>
</evidence>
<sequence length="165" mass="19326">MIFVTVGTHEQPFNRLIKCLDELKANNIINDSIIIQKGYSTYIPKFCKYYDFLPYDVMDKYVREANIVITHGGPATFLMPLKYNKVPIVVPRQQKFNEHINNHQVKFVKFIEQQNNNIIAVYDINRLGNAIINYKKTIKNMNNGEHSNNEIFNKKFSKIVDGLFH</sequence>
<comment type="similarity">
    <text evidence="2">Belongs to the glycosyltransferase 28 family.</text>
</comment>
<keyword evidence="8" id="KW-1185">Reference proteome</keyword>
<evidence type="ECO:0000256" key="4">
    <source>
        <dbReference type="ARBA" id="ARBA00022679"/>
    </source>
</evidence>
<dbReference type="Gene3D" id="3.40.50.2000">
    <property type="entry name" value="Glycogen Phosphorylase B"/>
    <property type="match status" value="1"/>
</dbReference>
<dbReference type="Pfam" id="PF04101">
    <property type="entry name" value="Glyco_tran_28_C"/>
    <property type="match status" value="1"/>
</dbReference>
<evidence type="ECO:0000256" key="3">
    <source>
        <dbReference type="ARBA" id="ARBA00022676"/>
    </source>
</evidence>
<accession>A0ABU7SU39</accession>
<keyword evidence="4" id="KW-0808">Transferase</keyword>
<dbReference type="InterPro" id="IPR039042">
    <property type="entry name" value="Alg13-like"/>
</dbReference>
<keyword evidence="5" id="KW-0256">Endoplasmic reticulum</keyword>
<dbReference type="RefSeq" id="WP_331192321.1">
    <property type="nucleotide sequence ID" value="NZ_JAQSEO010000018.1"/>
</dbReference>
<evidence type="ECO:0000259" key="6">
    <source>
        <dbReference type="Pfam" id="PF04101"/>
    </source>
</evidence>
<protein>
    <submittedName>
        <fullName evidence="7">Glycosyltransferase</fullName>
    </submittedName>
</protein>
<proteinExistence type="inferred from homology"/>
<evidence type="ECO:0000256" key="5">
    <source>
        <dbReference type="ARBA" id="ARBA00022824"/>
    </source>
</evidence>
<keyword evidence="3" id="KW-0328">Glycosyltransferase</keyword>
<dbReference type="PANTHER" id="PTHR12867:SF6">
    <property type="entry name" value="N-ACETYLGLUCOSAMINYLDIPHOSPHODOLICHOL N-ACETYLGLUCOSAMINYLTRANSFERASE"/>
    <property type="match status" value="1"/>
</dbReference>
<organism evidence="7 8">
    <name type="scientific">Limosilactobacillus pontis</name>
    <dbReference type="NCBI Taxonomy" id="35787"/>
    <lineage>
        <taxon>Bacteria</taxon>
        <taxon>Bacillati</taxon>
        <taxon>Bacillota</taxon>
        <taxon>Bacilli</taxon>
        <taxon>Lactobacillales</taxon>
        <taxon>Lactobacillaceae</taxon>
        <taxon>Limosilactobacillus</taxon>
    </lineage>
</organism>
<comment type="caution">
    <text evidence="7">The sequence shown here is derived from an EMBL/GenBank/DDBJ whole genome shotgun (WGS) entry which is preliminary data.</text>
</comment>
<evidence type="ECO:0000313" key="8">
    <source>
        <dbReference type="Proteomes" id="UP001335665"/>
    </source>
</evidence>
<name>A0ABU7SU39_9LACO</name>